<sequence length="118" mass="13481">LSKRHSMESSLQSPPGPAVYKLIQNNTSFHRTGIQYRLRLSVLLIKFDLSTTFKVLFSLIKNAIEESNIAQCSTDQITLIDSIAQVLSCRNRNDKMNWNKTTKEVSSQERQGQNRNPL</sequence>
<feature type="non-terminal residue" evidence="2">
    <location>
        <position position="1"/>
    </location>
</feature>
<gene>
    <name evidence="2" type="ORF">KI387_009796</name>
</gene>
<feature type="compositionally biased region" description="Basic and acidic residues" evidence="1">
    <location>
        <begin position="97"/>
        <end position="107"/>
    </location>
</feature>
<feature type="compositionally biased region" description="Polar residues" evidence="1">
    <location>
        <begin position="108"/>
        <end position="118"/>
    </location>
</feature>
<feature type="non-terminal residue" evidence="2">
    <location>
        <position position="118"/>
    </location>
</feature>
<proteinExistence type="predicted"/>
<protein>
    <submittedName>
        <fullName evidence="2">Uncharacterized protein</fullName>
    </submittedName>
</protein>
<organism evidence="2 3">
    <name type="scientific">Taxus chinensis</name>
    <name type="common">Chinese yew</name>
    <name type="synonym">Taxus wallichiana var. chinensis</name>
    <dbReference type="NCBI Taxonomy" id="29808"/>
    <lineage>
        <taxon>Eukaryota</taxon>
        <taxon>Viridiplantae</taxon>
        <taxon>Streptophyta</taxon>
        <taxon>Embryophyta</taxon>
        <taxon>Tracheophyta</taxon>
        <taxon>Spermatophyta</taxon>
        <taxon>Pinopsida</taxon>
        <taxon>Pinidae</taxon>
        <taxon>Conifers II</taxon>
        <taxon>Cupressales</taxon>
        <taxon>Taxaceae</taxon>
        <taxon>Taxus</taxon>
    </lineage>
</organism>
<feature type="region of interest" description="Disordered" evidence="1">
    <location>
        <begin position="97"/>
        <end position="118"/>
    </location>
</feature>
<comment type="caution">
    <text evidence="2">The sequence shown here is derived from an EMBL/GenBank/DDBJ whole genome shotgun (WGS) entry which is preliminary data.</text>
</comment>
<keyword evidence="3" id="KW-1185">Reference proteome</keyword>
<name>A0AA38KUT1_TAXCH</name>
<evidence type="ECO:0000313" key="3">
    <source>
        <dbReference type="Proteomes" id="UP000824469"/>
    </source>
</evidence>
<dbReference type="EMBL" id="JAHRHJ020000008">
    <property type="protein sequence ID" value="KAH9305392.1"/>
    <property type="molecule type" value="Genomic_DNA"/>
</dbReference>
<evidence type="ECO:0000313" key="2">
    <source>
        <dbReference type="EMBL" id="KAH9305392.1"/>
    </source>
</evidence>
<dbReference type="Proteomes" id="UP000824469">
    <property type="component" value="Unassembled WGS sequence"/>
</dbReference>
<evidence type="ECO:0000256" key="1">
    <source>
        <dbReference type="SAM" id="MobiDB-lite"/>
    </source>
</evidence>
<dbReference type="AlphaFoldDB" id="A0AA38KUT1"/>
<reference evidence="2 3" key="1">
    <citation type="journal article" date="2021" name="Nat. Plants">
        <title>The Taxus genome provides insights into paclitaxel biosynthesis.</title>
        <authorList>
            <person name="Xiong X."/>
            <person name="Gou J."/>
            <person name="Liao Q."/>
            <person name="Li Y."/>
            <person name="Zhou Q."/>
            <person name="Bi G."/>
            <person name="Li C."/>
            <person name="Du R."/>
            <person name="Wang X."/>
            <person name="Sun T."/>
            <person name="Guo L."/>
            <person name="Liang H."/>
            <person name="Lu P."/>
            <person name="Wu Y."/>
            <person name="Zhang Z."/>
            <person name="Ro D.K."/>
            <person name="Shang Y."/>
            <person name="Huang S."/>
            <person name="Yan J."/>
        </authorList>
    </citation>
    <scope>NUCLEOTIDE SEQUENCE [LARGE SCALE GENOMIC DNA]</scope>
    <source>
        <strain evidence="2">Ta-2019</strain>
    </source>
</reference>
<accession>A0AA38KUT1</accession>